<evidence type="ECO:0000313" key="5">
    <source>
        <dbReference type="Proteomes" id="UP000184471"/>
    </source>
</evidence>
<dbReference type="PROSITE" id="PS51186">
    <property type="entry name" value="GNAT"/>
    <property type="match status" value="2"/>
</dbReference>
<dbReference type="Proteomes" id="UP000184471">
    <property type="component" value="Unassembled WGS sequence"/>
</dbReference>
<feature type="domain" description="N-acetyltransferase" evidence="3">
    <location>
        <begin position="20"/>
        <end position="175"/>
    </location>
</feature>
<evidence type="ECO:0000256" key="2">
    <source>
        <dbReference type="ARBA" id="ARBA00023315"/>
    </source>
</evidence>
<dbReference type="Pfam" id="PF00583">
    <property type="entry name" value="Acetyltransf_1"/>
    <property type="match status" value="2"/>
</dbReference>
<dbReference type="RefSeq" id="WP_083628278.1">
    <property type="nucleotide sequence ID" value="NZ_FQVX01000001.1"/>
</dbReference>
<evidence type="ECO:0000313" key="4">
    <source>
        <dbReference type="EMBL" id="SHF83018.1"/>
    </source>
</evidence>
<dbReference type="InterPro" id="IPR000182">
    <property type="entry name" value="GNAT_dom"/>
</dbReference>
<reference evidence="4 5" key="1">
    <citation type="submission" date="2016-11" db="EMBL/GenBank/DDBJ databases">
        <authorList>
            <person name="Jaros S."/>
            <person name="Januszkiewicz K."/>
            <person name="Wedrychowicz H."/>
        </authorList>
    </citation>
    <scope>NUCLEOTIDE SEQUENCE [LARGE SCALE GENOMIC DNA]</scope>
    <source>
        <strain evidence="4 5">DSM 45408</strain>
    </source>
</reference>
<feature type="domain" description="N-acetyltransferase" evidence="3">
    <location>
        <begin position="186"/>
        <end position="341"/>
    </location>
</feature>
<organism evidence="4 5">
    <name type="scientific">Geodermatophilus nigrescens</name>
    <dbReference type="NCBI Taxonomy" id="1070870"/>
    <lineage>
        <taxon>Bacteria</taxon>
        <taxon>Bacillati</taxon>
        <taxon>Actinomycetota</taxon>
        <taxon>Actinomycetes</taxon>
        <taxon>Geodermatophilales</taxon>
        <taxon>Geodermatophilaceae</taxon>
        <taxon>Geodermatophilus</taxon>
    </lineage>
</organism>
<dbReference type="AlphaFoldDB" id="A0A1M5EUV3"/>
<keyword evidence="4" id="KW-0687">Ribonucleoprotein</keyword>
<dbReference type="OrthoDB" id="9799092at2"/>
<dbReference type="InterPro" id="IPR050832">
    <property type="entry name" value="Bact_Acetyltransf"/>
</dbReference>
<name>A0A1M5EUV3_9ACTN</name>
<evidence type="ECO:0000259" key="3">
    <source>
        <dbReference type="PROSITE" id="PS51186"/>
    </source>
</evidence>
<evidence type="ECO:0000256" key="1">
    <source>
        <dbReference type="ARBA" id="ARBA00022679"/>
    </source>
</evidence>
<sequence>MSDLLPADVTGDVTGLPEGLTARPLTLDDAPAAAELLEAAEAVDDTGEHEDAADLTEWWDRELVELPRDGRAVVDADGRLVAWATSIAPRGGRDAFRIWTEGRVHPHVRGRGVGRALLAWQLRRGAEQHAEFGPPGLPARLVTSVWPAMTSLESMLRRAGFEVERLFASMERPLTGLPAVAPPAGVDLVPFTWDRDDEVRRAHNASFTEHHGSTERDEQAWRNWFTGRQAFRPDLSVLALTDGAVAGYVLTYEYEADTRATGIRTAHFGQIGVLPPARGRGVASATIAAALAAAQEAGYAQAALDVDTENTTGAFALYERVGFRVARTHHAWAYLVPPAAG</sequence>
<dbReference type="STRING" id="1070870.SAMN05444351_0947"/>
<dbReference type="CDD" id="cd04301">
    <property type="entry name" value="NAT_SF"/>
    <property type="match status" value="1"/>
</dbReference>
<dbReference type="GO" id="GO:0016747">
    <property type="term" value="F:acyltransferase activity, transferring groups other than amino-acyl groups"/>
    <property type="evidence" value="ECO:0007669"/>
    <property type="project" value="InterPro"/>
</dbReference>
<accession>A0A1M5EUV3</accession>
<dbReference type="SUPFAM" id="SSF55729">
    <property type="entry name" value="Acyl-CoA N-acyltransferases (Nat)"/>
    <property type="match status" value="2"/>
</dbReference>
<keyword evidence="2" id="KW-0012">Acyltransferase</keyword>
<protein>
    <submittedName>
        <fullName evidence="4">Ribosomal protein S18 acetylase RimI</fullName>
    </submittedName>
</protein>
<dbReference type="Gene3D" id="3.40.630.30">
    <property type="match status" value="1"/>
</dbReference>
<keyword evidence="1" id="KW-0808">Transferase</keyword>
<dbReference type="PANTHER" id="PTHR43877">
    <property type="entry name" value="AMINOALKYLPHOSPHONATE N-ACETYLTRANSFERASE-RELATED-RELATED"/>
    <property type="match status" value="1"/>
</dbReference>
<keyword evidence="4" id="KW-0689">Ribosomal protein</keyword>
<dbReference type="InterPro" id="IPR016181">
    <property type="entry name" value="Acyl_CoA_acyltransferase"/>
</dbReference>
<gene>
    <name evidence="4" type="ORF">SAMN05444351_0947</name>
</gene>
<dbReference type="GO" id="GO:0005840">
    <property type="term" value="C:ribosome"/>
    <property type="evidence" value="ECO:0007669"/>
    <property type="project" value="UniProtKB-KW"/>
</dbReference>
<keyword evidence="5" id="KW-1185">Reference proteome</keyword>
<proteinExistence type="predicted"/>
<dbReference type="EMBL" id="FQVX01000001">
    <property type="protein sequence ID" value="SHF83018.1"/>
    <property type="molecule type" value="Genomic_DNA"/>
</dbReference>